<dbReference type="Pfam" id="PF05402">
    <property type="entry name" value="PqqD"/>
    <property type="match status" value="1"/>
</dbReference>
<reference evidence="1 2" key="1">
    <citation type="submission" date="2020-03" db="EMBL/GenBank/DDBJ databases">
        <title>Genomic Encyclopedia of Type Strains, Phase IV (KMG-IV): sequencing the most valuable type-strain genomes for metagenomic binning, comparative biology and taxonomic classification.</title>
        <authorList>
            <person name="Goeker M."/>
        </authorList>
    </citation>
    <scope>NUCLEOTIDE SEQUENCE [LARGE SCALE GENOMIC DNA]</scope>
    <source>
        <strain evidence="1 2">DSM 19867</strain>
    </source>
</reference>
<dbReference type="RefSeq" id="WP_167083093.1">
    <property type="nucleotide sequence ID" value="NZ_BAAADC010000001.1"/>
</dbReference>
<evidence type="ECO:0000313" key="2">
    <source>
        <dbReference type="Proteomes" id="UP000570514"/>
    </source>
</evidence>
<evidence type="ECO:0000313" key="1">
    <source>
        <dbReference type="EMBL" id="NIK88965.1"/>
    </source>
</evidence>
<sequence>MSTSGKWVRKSNSVGAQIDDAYVIVDADTAKYYAFNTSAKDIWDALVEARSCAEICERLTARYDVNADDCLSSVERVVEDLKGKGLVAPA</sequence>
<dbReference type="InterPro" id="IPR041881">
    <property type="entry name" value="PqqD_sf"/>
</dbReference>
<dbReference type="EMBL" id="JAASRM010000001">
    <property type="protein sequence ID" value="NIK88965.1"/>
    <property type="molecule type" value="Genomic_DNA"/>
</dbReference>
<proteinExistence type="predicted"/>
<dbReference type="InterPro" id="IPR008792">
    <property type="entry name" value="PQQD"/>
</dbReference>
<organism evidence="1 2">
    <name type="scientific">Rhizomicrobium palustre</name>
    <dbReference type="NCBI Taxonomy" id="189966"/>
    <lineage>
        <taxon>Bacteria</taxon>
        <taxon>Pseudomonadati</taxon>
        <taxon>Pseudomonadota</taxon>
        <taxon>Alphaproteobacteria</taxon>
        <taxon>Micropepsales</taxon>
        <taxon>Micropepsaceae</taxon>
        <taxon>Rhizomicrobium</taxon>
    </lineage>
</organism>
<protein>
    <recommendedName>
        <fullName evidence="3">PqqD family protein</fullName>
    </recommendedName>
</protein>
<evidence type="ECO:0008006" key="3">
    <source>
        <dbReference type="Google" id="ProtNLM"/>
    </source>
</evidence>
<comment type="caution">
    <text evidence="1">The sequence shown here is derived from an EMBL/GenBank/DDBJ whole genome shotgun (WGS) entry which is preliminary data.</text>
</comment>
<accession>A0A846N0F0</accession>
<dbReference type="AlphaFoldDB" id="A0A846N0F0"/>
<gene>
    <name evidence="1" type="ORF">FHS83_002283</name>
</gene>
<dbReference type="Gene3D" id="1.10.10.1150">
    <property type="entry name" value="Coenzyme PQQ synthesis protein D (PqqD)"/>
    <property type="match status" value="1"/>
</dbReference>
<keyword evidence="2" id="KW-1185">Reference proteome</keyword>
<dbReference type="Proteomes" id="UP000570514">
    <property type="component" value="Unassembled WGS sequence"/>
</dbReference>
<name>A0A846N0F0_9PROT</name>